<dbReference type="PANTHER" id="PTHR46268">
    <property type="entry name" value="STRESS RESPONSE PROTEIN NHAX"/>
    <property type="match status" value="1"/>
</dbReference>
<sequence>MPYKTVLVHVDESRHASERIKIAAAIAMAENAHLIGTAMTGASRYLAQARMLAELDPNVKAQLDFLHARAMRGLDDFDATAQKLGLTSFEKRLVDDEAGGGICLQARYADLVVIGQNDPNELSPVVMPDFPEYVVLYSGRPVLLVPYSGHFEGIGKHVLVAWDASMPATRAVTSAIPLLRRAQTVQVVVFNPYARPQAHGSVPGSDIALYLARHDVKVEVLQRQAEHEIGVALQALVSELQADLLVMGGYGHARFREILLGGVTSTVLDSMRVPVLMAH</sequence>
<dbReference type="Gene3D" id="3.40.50.12370">
    <property type="match status" value="1"/>
</dbReference>
<dbReference type="STRING" id="709839.TSA66_06380"/>
<dbReference type="Proteomes" id="UP000031572">
    <property type="component" value="Unassembled WGS sequence"/>
</dbReference>
<dbReference type="RefSeq" id="WP_040039427.1">
    <property type="nucleotide sequence ID" value="NZ_JWJG01000028.1"/>
</dbReference>
<dbReference type="AlphaFoldDB" id="A0A0C1Y0G4"/>
<dbReference type="Pfam" id="PF00582">
    <property type="entry name" value="Usp"/>
    <property type="match status" value="2"/>
</dbReference>
<evidence type="ECO:0000313" key="4">
    <source>
        <dbReference type="Proteomes" id="UP000031572"/>
    </source>
</evidence>
<dbReference type="CDD" id="cd00293">
    <property type="entry name" value="USP-like"/>
    <property type="match status" value="1"/>
</dbReference>
<proteinExistence type="inferred from homology"/>
<keyword evidence="4" id="KW-1185">Reference proteome</keyword>
<dbReference type="PANTHER" id="PTHR46268:SF15">
    <property type="entry name" value="UNIVERSAL STRESS PROTEIN HP_0031"/>
    <property type="match status" value="1"/>
</dbReference>
<dbReference type="OrthoDB" id="9804721at2"/>
<comment type="similarity">
    <text evidence="1">Belongs to the universal stress protein A family.</text>
</comment>
<accession>A0A0C1Y0G4</accession>
<comment type="caution">
    <text evidence="3">The sequence shown here is derived from an EMBL/GenBank/DDBJ whole genome shotgun (WGS) entry which is preliminary data.</text>
</comment>
<protein>
    <submittedName>
        <fullName evidence="3">Universal stress protein</fullName>
    </submittedName>
</protein>
<dbReference type="InterPro" id="IPR006016">
    <property type="entry name" value="UspA"/>
</dbReference>
<gene>
    <name evidence="3" type="ORF">TSA66_06380</name>
</gene>
<dbReference type="InterPro" id="IPR006015">
    <property type="entry name" value="Universal_stress_UspA"/>
</dbReference>
<reference evidence="3 4" key="1">
    <citation type="submission" date="2014-12" db="EMBL/GenBank/DDBJ databases">
        <title>Denitrispirillum autotrophicum gen. nov., sp. nov., Denitrifying, Facultatively Autotrophic Bacteria Isolated from Rice Paddy Soil.</title>
        <authorList>
            <person name="Ishii S."/>
            <person name="Ashida N."/>
            <person name="Ohno H."/>
            <person name="Otsuka S."/>
            <person name="Yokota A."/>
            <person name="Senoo K."/>
        </authorList>
    </citation>
    <scope>NUCLEOTIDE SEQUENCE [LARGE SCALE GENOMIC DNA]</scope>
    <source>
        <strain evidence="3 4">TSA66</strain>
    </source>
</reference>
<evidence type="ECO:0000256" key="1">
    <source>
        <dbReference type="ARBA" id="ARBA00008791"/>
    </source>
</evidence>
<feature type="domain" description="UspA" evidence="2">
    <location>
        <begin position="3"/>
        <end position="146"/>
    </location>
</feature>
<dbReference type="PRINTS" id="PR01438">
    <property type="entry name" value="UNVRSLSTRESS"/>
</dbReference>
<feature type="domain" description="UspA" evidence="2">
    <location>
        <begin position="156"/>
        <end position="278"/>
    </location>
</feature>
<dbReference type="SUPFAM" id="SSF52402">
    <property type="entry name" value="Adenine nucleotide alpha hydrolases-like"/>
    <property type="match status" value="2"/>
</dbReference>
<name>A0A0C1Y0G4_9BURK</name>
<dbReference type="EMBL" id="JWJG01000028">
    <property type="protein sequence ID" value="KIF80523.1"/>
    <property type="molecule type" value="Genomic_DNA"/>
</dbReference>
<evidence type="ECO:0000259" key="2">
    <source>
        <dbReference type="Pfam" id="PF00582"/>
    </source>
</evidence>
<evidence type="ECO:0000313" key="3">
    <source>
        <dbReference type="EMBL" id="KIF80523.1"/>
    </source>
</evidence>
<organism evidence="3 4">
    <name type="scientific">Noviherbaspirillum autotrophicum</name>
    <dbReference type="NCBI Taxonomy" id="709839"/>
    <lineage>
        <taxon>Bacteria</taxon>
        <taxon>Pseudomonadati</taxon>
        <taxon>Pseudomonadota</taxon>
        <taxon>Betaproteobacteria</taxon>
        <taxon>Burkholderiales</taxon>
        <taxon>Oxalobacteraceae</taxon>
        <taxon>Noviherbaspirillum</taxon>
    </lineage>
</organism>